<sequence>MKAKLSTKMIGETLEQHCATEFDRIRATAFPRAYFEKNNDARNGSKGDLSSVTWTMQVLKLF</sequence>
<dbReference type="Pfam" id="PF09903">
    <property type="entry name" value="DUF2130"/>
    <property type="match status" value="1"/>
</dbReference>
<proteinExistence type="predicted"/>
<dbReference type="EMBL" id="NNRK01000019">
    <property type="protein sequence ID" value="OYR17516.1"/>
    <property type="molecule type" value="Genomic_DNA"/>
</dbReference>
<comment type="caution">
    <text evidence="1">The sequence shown here is derived from an EMBL/GenBank/DDBJ whole genome shotgun (WGS) entry which is preliminary data.</text>
</comment>
<organism evidence="1 2">
    <name type="scientific">Brucella rhizosphaerae</name>
    <dbReference type="NCBI Taxonomy" id="571254"/>
    <lineage>
        <taxon>Bacteria</taxon>
        <taxon>Pseudomonadati</taxon>
        <taxon>Pseudomonadota</taxon>
        <taxon>Alphaproteobacteria</taxon>
        <taxon>Hyphomicrobiales</taxon>
        <taxon>Brucellaceae</taxon>
        <taxon>Brucella/Ochrobactrum group</taxon>
        <taxon>Brucella</taxon>
    </lineage>
</organism>
<dbReference type="AlphaFoldDB" id="A0A256FS26"/>
<protein>
    <submittedName>
        <fullName evidence="1">Uncharacterized protein</fullName>
    </submittedName>
</protein>
<gene>
    <name evidence="1" type="ORF">CEV32_3868</name>
</gene>
<name>A0A256FS26_9HYPH</name>
<evidence type="ECO:0000313" key="1">
    <source>
        <dbReference type="EMBL" id="OYR17516.1"/>
    </source>
</evidence>
<keyword evidence="2" id="KW-1185">Reference proteome</keyword>
<evidence type="ECO:0000313" key="2">
    <source>
        <dbReference type="Proteomes" id="UP000216345"/>
    </source>
</evidence>
<dbReference type="InterPro" id="IPR019219">
    <property type="entry name" value="DUF2130"/>
</dbReference>
<dbReference type="Proteomes" id="UP000216345">
    <property type="component" value="Unassembled WGS sequence"/>
</dbReference>
<accession>A0A256FS26</accession>
<reference evidence="1 2" key="1">
    <citation type="submission" date="2017-07" db="EMBL/GenBank/DDBJ databases">
        <title>Phylogenetic study on the rhizospheric bacterium Ochrobactrum sp. A44.</title>
        <authorList>
            <person name="Krzyzanowska D.M."/>
            <person name="Ossowicki A."/>
            <person name="Rajewska M."/>
            <person name="Maciag T."/>
            <person name="Kaczynski Z."/>
            <person name="Czerwicka M."/>
            <person name="Jafra S."/>
        </authorList>
    </citation>
    <scope>NUCLEOTIDE SEQUENCE [LARGE SCALE GENOMIC DNA]</scope>
    <source>
        <strain evidence="1 2">PR17</strain>
    </source>
</reference>